<dbReference type="Gene3D" id="1.10.260.40">
    <property type="entry name" value="lambda repressor-like DNA-binding domains"/>
    <property type="match status" value="1"/>
</dbReference>
<evidence type="ECO:0000313" key="2">
    <source>
        <dbReference type="EMBL" id="GET39898.1"/>
    </source>
</evidence>
<dbReference type="GO" id="GO:0003677">
    <property type="term" value="F:DNA binding"/>
    <property type="evidence" value="ECO:0007669"/>
    <property type="project" value="InterPro"/>
</dbReference>
<comment type="caution">
    <text evidence="2">The sequence shown here is derived from an EMBL/GenBank/DDBJ whole genome shotgun (WGS) entry which is preliminary data.</text>
</comment>
<accession>A0AAV3XEK6</accession>
<protein>
    <recommendedName>
        <fullName evidence="1">HTH cro/C1-type domain-containing protein</fullName>
    </recommendedName>
</protein>
<dbReference type="Proteomes" id="UP001050975">
    <property type="component" value="Unassembled WGS sequence"/>
</dbReference>
<gene>
    <name evidence="2" type="ORF">MiSe_46700</name>
</gene>
<dbReference type="InterPro" id="IPR001387">
    <property type="entry name" value="Cro/C1-type_HTH"/>
</dbReference>
<dbReference type="RefSeq" id="WP_226585568.1">
    <property type="nucleotide sequence ID" value="NZ_BLAY01000077.1"/>
</dbReference>
<reference evidence="2" key="1">
    <citation type="submission" date="2019-10" db="EMBL/GenBank/DDBJ databases">
        <title>Draft genome sequece of Microseira wollei NIES-4236.</title>
        <authorList>
            <person name="Yamaguchi H."/>
            <person name="Suzuki S."/>
            <person name="Kawachi M."/>
        </authorList>
    </citation>
    <scope>NUCLEOTIDE SEQUENCE</scope>
    <source>
        <strain evidence="2">NIES-4236</strain>
    </source>
</reference>
<dbReference type="CDD" id="cd00093">
    <property type="entry name" value="HTH_XRE"/>
    <property type="match status" value="1"/>
</dbReference>
<organism evidence="2 3">
    <name type="scientific">Microseira wollei NIES-4236</name>
    <dbReference type="NCBI Taxonomy" id="2530354"/>
    <lineage>
        <taxon>Bacteria</taxon>
        <taxon>Bacillati</taxon>
        <taxon>Cyanobacteriota</taxon>
        <taxon>Cyanophyceae</taxon>
        <taxon>Oscillatoriophycideae</taxon>
        <taxon>Aerosakkonematales</taxon>
        <taxon>Aerosakkonemataceae</taxon>
        <taxon>Microseira</taxon>
    </lineage>
</organism>
<evidence type="ECO:0000313" key="3">
    <source>
        <dbReference type="Proteomes" id="UP001050975"/>
    </source>
</evidence>
<name>A0AAV3XEK6_9CYAN</name>
<dbReference type="AlphaFoldDB" id="A0AAV3XEK6"/>
<dbReference type="SMART" id="SM00530">
    <property type="entry name" value="HTH_XRE"/>
    <property type="match status" value="1"/>
</dbReference>
<dbReference type="InterPro" id="IPR010982">
    <property type="entry name" value="Lambda_DNA-bd_dom_sf"/>
</dbReference>
<dbReference type="PROSITE" id="PS50943">
    <property type="entry name" value="HTH_CROC1"/>
    <property type="match status" value="1"/>
</dbReference>
<dbReference type="Pfam" id="PF01381">
    <property type="entry name" value="HTH_3"/>
    <property type="match status" value="1"/>
</dbReference>
<feature type="domain" description="HTH cro/C1-type" evidence="1">
    <location>
        <begin position="9"/>
        <end position="63"/>
    </location>
</feature>
<keyword evidence="3" id="KW-1185">Reference proteome</keyword>
<sequence>MKSQEQPTLKSLRERANLTQPELSRRINVGIRIIGDWQRGESIPRFDRAVALARELGVSLKVLAKSMGIDVADLVNDTPEERSQSDDEANP</sequence>
<dbReference type="EMBL" id="BLAY01000077">
    <property type="protein sequence ID" value="GET39898.1"/>
    <property type="molecule type" value="Genomic_DNA"/>
</dbReference>
<dbReference type="SUPFAM" id="SSF47413">
    <property type="entry name" value="lambda repressor-like DNA-binding domains"/>
    <property type="match status" value="1"/>
</dbReference>
<evidence type="ECO:0000259" key="1">
    <source>
        <dbReference type="PROSITE" id="PS50943"/>
    </source>
</evidence>
<proteinExistence type="predicted"/>